<keyword evidence="3" id="KW-1185">Reference proteome</keyword>
<proteinExistence type="predicted"/>
<feature type="compositionally biased region" description="Polar residues" evidence="1">
    <location>
        <begin position="409"/>
        <end position="426"/>
    </location>
</feature>
<gene>
    <name evidence="2" type="ORF">PV04_10349</name>
</gene>
<name>A0A0D2F2I3_9EURO</name>
<feature type="compositionally biased region" description="Basic and acidic residues" evidence="1">
    <location>
        <begin position="560"/>
        <end position="582"/>
    </location>
</feature>
<sequence length="631" mass="69206">MHISRLGGVFCSLCVANFLEPVDRHYTFLSDFTPIQLPLQHIWRKVRQAARDCSRHHSVAPRYLAQRARFYCFLGPDVDALGICPVLPIDPLQLFKIMSTVEFGAQGDDKQHVQSNASLQQSFRPISSSVKAERADLTGNAHQDSEKKQDKPRLTIRQLREAAQKESLAKESAKASQKSPENESNAAAATQKKKKKPSILGGLFQVREPTQIALNQVAAQMIAQHGSTSATKVPNVRLEKMPEFVPKVNSKWDGVPESVKQREKKEKEKEKQNARRESFFDADSRAGNDAGRRRRNSRNSSSTTGSSFGVFGNSSGSQTGSSWTRVYSQSANSSGDVASQQRADASLISPSPTLLPGVESIQERLPHPRHALSSADTEQHSGARKNLHPDPPKQFPANLSHTVRPRLTKSYSSNASLPPQSSATNRSFEDQEDSTKRAVAWESIDWAQAARSYTTHGVGAVSQQPASLAAARDRHLASSSQQQLGMRSGTIDLSLHPVLSSPDGQGLSVIRKKKSQTKTAEADAFLAGEARELVLLSDNSAYGKTGALTRAQTSTPRAADSGRSRLQQDLEKRPDSSRERLGLRASMLLTDEITPWEKAEPAQLPPPSLTAEQQTPNTSKRFHKSFGKFGK</sequence>
<feature type="compositionally biased region" description="Basic and acidic residues" evidence="1">
    <location>
        <begin position="259"/>
        <end position="286"/>
    </location>
</feature>
<feature type="compositionally biased region" description="Polar residues" evidence="1">
    <location>
        <begin position="113"/>
        <end position="130"/>
    </location>
</feature>
<evidence type="ECO:0000256" key="1">
    <source>
        <dbReference type="SAM" id="MobiDB-lite"/>
    </source>
</evidence>
<feature type="region of interest" description="Disordered" evidence="1">
    <location>
        <begin position="547"/>
        <end position="631"/>
    </location>
</feature>
<dbReference type="AlphaFoldDB" id="A0A0D2F2I3"/>
<feature type="compositionally biased region" description="Basic and acidic residues" evidence="1">
    <location>
        <begin position="377"/>
        <end position="391"/>
    </location>
</feature>
<dbReference type="EMBL" id="KN846963">
    <property type="protein sequence ID" value="KIW62148.1"/>
    <property type="molecule type" value="Genomic_DNA"/>
</dbReference>
<accession>A0A0D2F2I3</accession>
<evidence type="ECO:0000313" key="2">
    <source>
        <dbReference type="EMBL" id="KIW62148.1"/>
    </source>
</evidence>
<feature type="compositionally biased region" description="Polar residues" evidence="1">
    <location>
        <begin position="610"/>
        <end position="619"/>
    </location>
</feature>
<feature type="compositionally biased region" description="Basic residues" evidence="1">
    <location>
        <begin position="620"/>
        <end position="631"/>
    </location>
</feature>
<reference evidence="2 3" key="1">
    <citation type="submission" date="2015-01" db="EMBL/GenBank/DDBJ databases">
        <title>The Genome Sequence of Capronia semiimmersa CBS27337.</title>
        <authorList>
            <consortium name="The Broad Institute Genomics Platform"/>
            <person name="Cuomo C."/>
            <person name="de Hoog S."/>
            <person name="Gorbushina A."/>
            <person name="Stielow B."/>
            <person name="Teixiera M."/>
            <person name="Abouelleil A."/>
            <person name="Chapman S.B."/>
            <person name="Priest M."/>
            <person name="Young S.K."/>
            <person name="Wortman J."/>
            <person name="Nusbaum C."/>
            <person name="Birren B."/>
        </authorList>
    </citation>
    <scope>NUCLEOTIDE SEQUENCE [LARGE SCALE GENOMIC DNA]</scope>
    <source>
        <strain evidence="2 3">CBS 27337</strain>
    </source>
</reference>
<protein>
    <submittedName>
        <fullName evidence="2">Uncharacterized protein</fullName>
    </submittedName>
</protein>
<feature type="compositionally biased region" description="Basic and acidic residues" evidence="1">
    <location>
        <begin position="143"/>
        <end position="173"/>
    </location>
</feature>
<feature type="compositionally biased region" description="Low complexity" evidence="1">
    <location>
        <begin position="298"/>
        <end position="317"/>
    </location>
</feature>
<feature type="region of interest" description="Disordered" evidence="1">
    <location>
        <begin position="495"/>
        <end position="514"/>
    </location>
</feature>
<feature type="compositionally biased region" description="Polar residues" evidence="1">
    <location>
        <begin position="318"/>
        <end position="352"/>
    </location>
</feature>
<organism evidence="2 3">
    <name type="scientific">Phialophora macrospora</name>
    <dbReference type="NCBI Taxonomy" id="1851006"/>
    <lineage>
        <taxon>Eukaryota</taxon>
        <taxon>Fungi</taxon>
        <taxon>Dikarya</taxon>
        <taxon>Ascomycota</taxon>
        <taxon>Pezizomycotina</taxon>
        <taxon>Eurotiomycetes</taxon>
        <taxon>Chaetothyriomycetidae</taxon>
        <taxon>Chaetothyriales</taxon>
        <taxon>Herpotrichiellaceae</taxon>
        <taxon>Phialophora</taxon>
    </lineage>
</organism>
<feature type="region of interest" description="Disordered" evidence="1">
    <location>
        <begin position="112"/>
        <end position="196"/>
    </location>
</feature>
<dbReference type="HOGENOM" id="CLU_029459_0_0_1"/>
<dbReference type="Proteomes" id="UP000054266">
    <property type="component" value="Unassembled WGS sequence"/>
</dbReference>
<feature type="compositionally biased region" description="Polar residues" evidence="1">
    <location>
        <begin position="174"/>
        <end position="185"/>
    </location>
</feature>
<evidence type="ECO:0000313" key="3">
    <source>
        <dbReference type="Proteomes" id="UP000054266"/>
    </source>
</evidence>
<feature type="region of interest" description="Disordered" evidence="1">
    <location>
        <begin position="248"/>
        <end position="434"/>
    </location>
</feature>